<dbReference type="GO" id="GO:0006310">
    <property type="term" value="P:DNA recombination"/>
    <property type="evidence" value="ECO:0007669"/>
    <property type="project" value="UniProtKB-KW"/>
</dbReference>
<accession>A0A2I2AB76</accession>
<gene>
    <name evidence="6" type="ORF">CYR79_05385</name>
</gene>
<comment type="similarity">
    <text evidence="1">Belongs to the 'phage' integrase family.</text>
</comment>
<evidence type="ECO:0000256" key="4">
    <source>
        <dbReference type="ARBA" id="ARBA00023172"/>
    </source>
</evidence>
<keyword evidence="2" id="KW-0229">DNA integration</keyword>
<dbReference type="PANTHER" id="PTHR30629">
    <property type="entry name" value="PROPHAGE INTEGRASE"/>
    <property type="match status" value="1"/>
</dbReference>
<dbReference type="InterPro" id="IPR050808">
    <property type="entry name" value="Phage_Integrase"/>
</dbReference>
<proteinExistence type="inferred from homology"/>
<evidence type="ECO:0000259" key="5">
    <source>
        <dbReference type="PROSITE" id="PS51898"/>
    </source>
</evidence>
<protein>
    <recommendedName>
        <fullName evidence="5">Tyr recombinase domain-containing protein</fullName>
    </recommendedName>
</protein>
<evidence type="ECO:0000256" key="2">
    <source>
        <dbReference type="ARBA" id="ARBA00022908"/>
    </source>
</evidence>
<dbReference type="Gene3D" id="1.10.443.10">
    <property type="entry name" value="Intergrase catalytic core"/>
    <property type="match status" value="1"/>
</dbReference>
<keyword evidence="3" id="KW-0238">DNA-binding</keyword>
<evidence type="ECO:0000256" key="1">
    <source>
        <dbReference type="ARBA" id="ARBA00008857"/>
    </source>
</evidence>
<dbReference type="RefSeq" id="WP_101811750.1">
    <property type="nucleotide sequence ID" value="NZ_PKGI01000026.1"/>
</dbReference>
<dbReference type="GO" id="GO:0015074">
    <property type="term" value="P:DNA integration"/>
    <property type="evidence" value="ECO:0007669"/>
    <property type="project" value="UniProtKB-KW"/>
</dbReference>
<feature type="domain" description="Tyr recombinase" evidence="5">
    <location>
        <begin position="158"/>
        <end position="364"/>
    </location>
</feature>
<dbReference type="SUPFAM" id="SSF56349">
    <property type="entry name" value="DNA breaking-rejoining enzymes"/>
    <property type="match status" value="1"/>
</dbReference>
<dbReference type="PROSITE" id="PS51898">
    <property type="entry name" value="TYR_RECOMBINASE"/>
    <property type="match status" value="1"/>
</dbReference>
<sequence>MKNIEKNQLGKYRYYFKYKGKNYKGSWCNSQALAREQLFEAQAKVRKDGFIDNKQITFRQVHDWVMEDRELRADESTLNKEIIDCKNHVLPYFADYPIASITIDYCQSMYDKWALELTRYDIIKMYASRVFKEAIRRDIISRNPFDYVKKPKKHKKPKEREFLERDEFITFMQAAQKLDIEKYLMVRLLAYTGMRRGELFGLTWADIDFNSHTVDINKGFKLGIGNKKKIGTPKNDSSYRVLKVDTETIELLAKWKQQQALRIRANNLKVKRDDKQFIFASQKKNEFTHPNKVYTAIEDILKTTDIKKHITPHGLRHTWTTLFIDTGVENGFMIAQKQLGHKSMRTTQDIYTHLTEDKKSKAIDIFLEGFK</sequence>
<evidence type="ECO:0000313" key="7">
    <source>
        <dbReference type="Proteomes" id="UP000234579"/>
    </source>
</evidence>
<dbReference type="AlphaFoldDB" id="A0A2I2AB76"/>
<keyword evidence="4" id="KW-0233">DNA recombination</keyword>
<dbReference type="Gene3D" id="1.10.150.130">
    <property type="match status" value="1"/>
</dbReference>
<reference evidence="7" key="1">
    <citation type="submission" date="2017-12" db="EMBL/GenBank/DDBJ databases">
        <authorList>
            <person name="Christensen H."/>
        </authorList>
    </citation>
    <scope>NUCLEOTIDE SEQUENCE [LARGE SCALE GENOMIC DNA]</scope>
    <source>
        <strain evidence="7">268A</strain>
    </source>
</reference>
<evidence type="ECO:0000313" key="6">
    <source>
        <dbReference type="EMBL" id="PLA76607.1"/>
    </source>
</evidence>
<dbReference type="Proteomes" id="UP000234579">
    <property type="component" value="Unassembled WGS sequence"/>
</dbReference>
<dbReference type="InterPro" id="IPR010998">
    <property type="entry name" value="Integrase_recombinase_N"/>
</dbReference>
<dbReference type="InterPro" id="IPR013762">
    <property type="entry name" value="Integrase-like_cat_sf"/>
</dbReference>
<dbReference type="PANTHER" id="PTHR30629:SF2">
    <property type="entry name" value="PROPHAGE INTEGRASE INTS-RELATED"/>
    <property type="match status" value="1"/>
</dbReference>
<dbReference type="InterPro" id="IPR011010">
    <property type="entry name" value="DNA_brk_join_enz"/>
</dbReference>
<dbReference type="InterPro" id="IPR004107">
    <property type="entry name" value="Integrase_SAM-like_N"/>
</dbReference>
<dbReference type="EMBL" id="PKGI01000026">
    <property type="protein sequence ID" value="PLA76607.1"/>
    <property type="molecule type" value="Genomic_DNA"/>
</dbReference>
<dbReference type="Pfam" id="PF00589">
    <property type="entry name" value="Phage_integrase"/>
    <property type="match status" value="1"/>
</dbReference>
<dbReference type="GO" id="GO:0003677">
    <property type="term" value="F:DNA binding"/>
    <property type="evidence" value="ECO:0007669"/>
    <property type="project" value="UniProtKB-KW"/>
</dbReference>
<evidence type="ECO:0000256" key="3">
    <source>
        <dbReference type="ARBA" id="ARBA00023125"/>
    </source>
</evidence>
<name>A0A2I2AB76_9LACO</name>
<comment type="caution">
    <text evidence="6">The sequence shown here is derived from an EMBL/GenBank/DDBJ whole genome shotgun (WGS) entry which is preliminary data.</text>
</comment>
<dbReference type="Pfam" id="PF14659">
    <property type="entry name" value="Phage_int_SAM_3"/>
    <property type="match status" value="1"/>
</dbReference>
<dbReference type="InterPro" id="IPR002104">
    <property type="entry name" value="Integrase_catalytic"/>
</dbReference>
<dbReference type="CDD" id="cd01189">
    <property type="entry name" value="INT_ICEBs1_C_like"/>
    <property type="match status" value="1"/>
</dbReference>
<organism evidence="6 7">
    <name type="scientific">Ligilactobacillus agilis</name>
    <dbReference type="NCBI Taxonomy" id="1601"/>
    <lineage>
        <taxon>Bacteria</taxon>
        <taxon>Bacillati</taxon>
        <taxon>Bacillota</taxon>
        <taxon>Bacilli</taxon>
        <taxon>Lactobacillales</taxon>
        <taxon>Lactobacillaceae</taxon>
        <taxon>Ligilactobacillus</taxon>
    </lineage>
</organism>